<dbReference type="GO" id="GO:0005912">
    <property type="term" value="C:adherens junction"/>
    <property type="evidence" value="ECO:0007669"/>
    <property type="project" value="UniProtKB-SubCell"/>
</dbReference>
<feature type="region of interest" description="Disordered" evidence="12">
    <location>
        <begin position="1294"/>
        <end position="1376"/>
    </location>
</feature>
<keyword evidence="5" id="KW-1003">Cell membrane</keyword>
<comment type="subcellular location">
    <subcellularLocation>
        <location evidence="3">Cell junction</location>
        <location evidence="3">Adherens junction</location>
    </subcellularLocation>
    <subcellularLocation>
        <location evidence="2">Cell membrane</location>
        <topology evidence="2">Peripheral membrane protein</topology>
        <orientation evidence="2">Cytoplasmic side</orientation>
    </subcellularLocation>
    <subcellularLocation>
        <location evidence="1">Cytoplasm</location>
        <location evidence="1">Cytoskeleton</location>
    </subcellularLocation>
</comment>
<dbReference type="GO" id="GO:0016342">
    <property type="term" value="C:catenin complex"/>
    <property type="evidence" value="ECO:0007669"/>
    <property type="project" value="TreeGrafter"/>
</dbReference>
<evidence type="ECO:0000256" key="4">
    <source>
        <dbReference type="ARBA" id="ARBA00008376"/>
    </source>
</evidence>
<dbReference type="PROSITE" id="PS00663">
    <property type="entry name" value="VINCULIN_1"/>
    <property type="match status" value="1"/>
</dbReference>
<evidence type="ECO:0000256" key="1">
    <source>
        <dbReference type="ARBA" id="ARBA00004245"/>
    </source>
</evidence>
<evidence type="ECO:0000256" key="5">
    <source>
        <dbReference type="ARBA" id="ARBA00022475"/>
    </source>
</evidence>
<evidence type="ECO:0000256" key="12">
    <source>
        <dbReference type="SAM" id="MobiDB-lite"/>
    </source>
</evidence>
<keyword evidence="9" id="KW-0472">Membrane</keyword>
<dbReference type="STRING" id="50429.A0A2B4SL21"/>
<dbReference type="GO" id="GO:0008013">
    <property type="term" value="F:beta-catenin binding"/>
    <property type="evidence" value="ECO:0007669"/>
    <property type="project" value="TreeGrafter"/>
</dbReference>
<evidence type="ECO:0000256" key="9">
    <source>
        <dbReference type="ARBA" id="ARBA00023136"/>
    </source>
</evidence>
<dbReference type="Gene3D" id="1.20.120.810">
    <property type="entry name" value="Vinculin, Vh2 four-helix bundle"/>
    <property type="match status" value="2"/>
</dbReference>
<keyword evidence="6" id="KW-0963">Cytoplasm</keyword>
<comment type="similarity">
    <text evidence="4">Belongs to the vinculin/alpha-catenin family.</text>
</comment>
<proteinExistence type="inferred from homology"/>
<dbReference type="GO" id="GO:0005198">
    <property type="term" value="F:structural molecule activity"/>
    <property type="evidence" value="ECO:0007669"/>
    <property type="project" value="InterPro"/>
</dbReference>
<keyword evidence="10" id="KW-0206">Cytoskeleton</keyword>
<comment type="caution">
    <text evidence="13">The sequence shown here is derived from an EMBL/GenBank/DDBJ whole genome shotgun (WGS) entry which is preliminary data.</text>
</comment>
<dbReference type="EMBL" id="LSMT01000069">
    <property type="protein sequence ID" value="PFX29227.1"/>
    <property type="molecule type" value="Genomic_DNA"/>
</dbReference>
<dbReference type="OrthoDB" id="5965911at2759"/>
<dbReference type="Proteomes" id="UP000225706">
    <property type="component" value="Unassembled WGS sequence"/>
</dbReference>
<dbReference type="GO" id="GO:0051015">
    <property type="term" value="F:actin filament binding"/>
    <property type="evidence" value="ECO:0007669"/>
    <property type="project" value="InterPro"/>
</dbReference>
<dbReference type="InterPro" id="IPR000633">
    <property type="entry name" value="Vinculin_CS"/>
</dbReference>
<dbReference type="Pfam" id="PF01044">
    <property type="entry name" value="Vinculin"/>
    <property type="match status" value="3"/>
</dbReference>
<name>A0A2B4SL21_STYPI</name>
<evidence type="ECO:0000256" key="10">
    <source>
        <dbReference type="ARBA" id="ARBA00023212"/>
    </source>
</evidence>
<organism evidence="13 14">
    <name type="scientific">Stylophora pistillata</name>
    <name type="common">Smooth cauliflower coral</name>
    <dbReference type="NCBI Taxonomy" id="50429"/>
    <lineage>
        <taxon>Eukaryota</taxon>
        <taxon>Metazoa</taxon>
        <taxon>Cnidaria</taxon>
        <taxon>Anthozoa</taxon>
        <taxon>Hexacorallia</taxon>
        <taxon>Scleractinia</taxon>
        <taxon>Astrocoeniina</taxon>
        <taxon>Pocilloporidae</taxon>
        <taxon>Stylophora</taxon>
    </lineage>
</organism>
<evidence type="ECO:0000256" key="6">
    <source>
        <dbReference type="ARBA" id="ARBA00022490"/>
    </source>
</evidence>
<evidence type="ECO:0000256" key="7">
    <source>
        <dbReference type="ARBA" id="ARBA00022889"/>
    </source>
</evidence>
<protein>
    <submittedName>
        <fullName evidence="13">Catenin alpha-2</fullName>
    </submittedName>
</protein>
<keyword evidence="14" id="KW-1185">Reference proteome</keyword>
<evidence type="ECO:0000313" key="14">
    <source>
        <dbReference type="Proteomes" id="UP000225706"/>
    </source>
</evidence>
<evidence type="ECO:0000256" key="3">
    <source>
        <dbReference type="ARBA" id="ARBA00004536"/>
    </source>
</evidence>
<gene>
    <name evidence="13" type="primary">CTNNA2</name>
    <name evidence="13" type="ORF">AWC38_SpisGene6039</name>
</gene>
<feature type="compositionally biased region" description="Basic and acidic residues" evidence="12">
    <location>
        <begin position="694"/>
        <end position="715"/>
    </location>
</feature>
<dbReference type="SUPFAM" id="SSF47220">
    <property type="entry name" value="alpha-catenin/vinculin-like"/>
    <property type="match status" value="8"/>
</dbReference>
<feature type="region of interest" description="Disordered" evidence="12">
    <location>
        <begin position="688"/>
        <end position="715"/>
    </location>
</feature>
<dbReference type="PRINTS" id="PR00806">
    <property type="entry name" value="VINCULIN"/>
</dbReference>
<evidence type="ECO:0000256" key="2">
    <source>
        <dbReference type="ARBA" id="ARBA00004413"/>
    </source>
</evidence>
<feature type="compositionally biased region" description="Basic and acidic residues" evidence="12">
    <location>
        <begin position="1342"/>
        <end position="1357"/>
    </location>
</feature>
<dbReference type="InterPro" id="IPR006077">
    <property type="entry name" value="Vinculin/catenin"/>
</dbReference>
<evidence type="ECO:0000313" key="13">
    <source>
        <dbReference type="EMBL" id="PFX29227.1"/>
    </source>
</evidence>
<dbReference type="InterPro" id="IPR036723">
    <property type="entry name" value="Alpha-catenin/vinculin-like_sf"/>
</dbReference>
<keyword evidence="8" id="KW-0965">Cell junction</keyword>
<reference evidence="14" key="1">
    <citation type="journal article" date="2017" name="bioRxiv">
        <title>Comparative analysis of the genomes of Stylophora pistillata and Acropora digitifera provides evidence for extensive differences between species of corals.</title>
        <authorList>
            <person name="Voolstra C.R."/>
            <person name="Li Y."/>
            <person name="Liew Y.J."/>
            <person name="Baumgarten S."/>
            <person name="Zoccola D."/>
            <person name="Flot J.-F."/>
            <person name="Tambutte S."/>
            <person name="Allemand D."/>
            <person name="Aranda M."/>
        </authorList>
    </citation>
    <scope>NUCLEOTIDE SEQUENCE [LARGE SCALE GENOMIC DNA]</scope>
</reference>
<dbReference type="GO" id="GO:0015629">
    <property type="term" value="C:actin cytoskeleton"/>
    <property type="evidence" value="ECO:0007669"/>
    <property type="project" value="InterPro"/>
</dbReference>
<sequence length="1653" mass="182494">MSAKLLSSLVQTKSIEFVLAPIASQVSQVILLNEAAQRDGVPLPDLVSSAQQIREAIKSLVLAAQALVSDTTDDDLKSAMPPACDSVTDAGNALLMATHQLKQQPFSGKVRYNLVDSARNILEGTMKVLLVYDQAEVRKIVRAAHWVMDRLALVEGVTSMRSLIANFKAFTESLMLLAGMCNKRQQELTNPRHRDRLLSAMMVLKKSVGLLSASMQTYLTNTANLQAKASRDYVVGQIMLACTEIIKTVEARDDLDWSVNEPGYMAATLEKAHKQLSPHHRLEAGNELDSYLDAIVRSSMGVANSCEGGRRERIVQACESVLQMKNKLAELQKTLLAKPLSQRTRHEQELTSERLSAELKKLDRHVSTAVVDHVTTVFADAELPVHNMIQAATASLLDTSLQSQEHAITRLKGKADEFQKHATMLAEVARQSAAISADVRRVQTVNSMAGDIEQLAPQLVSAALRVKQTPKDTTCTEHLGQLRRDWAARIHALTSVVDDITDFNDFVLMTDFNIQQDISDCQKALQQQDIHKVSQISLRMLGRARRVAMVAKKEMNTTADPMYKGSLQTACGQLESVLPVFVQSVEGALVNMTDDQEQNKLRENCQLLGEKVKMMKSALKWPTGINIDLTDYSTEMTGSKGLSTKDNMLDLFEILRGHYSPAASDTTSVDETDQLVGLVSDPIRETLLEPSASGREEVKEDPRTHQSKLPVEEEKKFSLKDRFQPAYSADSEDLLFNFSEDDEIDRINRKALLGVTEEHLDENLWTAGSVGPIKPSETSRAPVSRLLKAVKARDFDLAEMELRKVESRASALSMLASTSADKSRNLERVRCVRVCAGEIEKLTPLIIQTTRDVRDDPGDLVTVERLQTIGREWASKVHVLSGTVDEIVVPWSAAASKLALAATSGDAEQLKKQVDNLNRHVVRLRQLAVAAKAAGDAEEYAMDAGNEGEAPAHDPASLQRVELVHRTSIEVERITPQLITAAQALSRDPADIANVERLELRRRDWASKVHGLVYAVDDVTVGTSAPVQQLAAVAMAGDKHALQENSRMLTSYARTLKGMVDAAIAGCKDPKKVSLAKGTVNSIDKLTADLQDTSRLVSEMALRENRTLEQSLSYMGVVERMNLLQREWATKVHLLTALIDDLTAEASAPVDRLAGAALAVSKAELGERVEKQRDFEMQADELKARVARVRAHASKAVENSRHASKVRIVRVTGDFIDRLTPQVIAAARALADNPDQPTVEHFQMLRRQWASKAQLLMATLDELPDADNTAVQDVFQDLLGISHMDPFQSFESLDEEETGAIAGSSRGPSVGKPLSSEESILRSSNPSRRMSGEESQSPEISSHFDDMALYDRNDSLKRTSSYSDTESAPEVRRLRGPWGSASETDLMRKALVDELHQRFSSTESLKRRKTTARYRAASISGLTRDGSSEWKSTSIEELRARKSSKSIELAAQLLQEETDKWEEGNNSIVSVAKEMAQQMLHIAKLAQGRNRIQNKMELINTAKGIASNAKSMLKFAHVIAEQCADERSKSDLLYYAEYLPTISTQLKILSSVKAATPSDISADAMLVKNAQNLMQAVVKTLKAAEAACVKDLHPPEQDASSDHKEAVDIAFQWRKKLKRQRAFEALTAPRDQLGLRRRERNSSTPSLADIVHV</sequence>
<dbReference type="PANTHER" id="PTHR18914">
    <property type="entry name" value="ALPHA CATENIN"/>
    <property type="match status" value="1"/>
</dbReference>
<dbReference type="GO" id="GO:0016477">
    <property type="term" value="P:cell migration"/>
    <property type="evidence" value="ECO:0007669"/>
    <property type="project" value="TreeGrafter"/>
</dbReference>
<evidence type="ECO:0000256" key="8">
    <source>
        <dbReference type="ARBA" id="ARBA00022949"/>
    </source>
</evidence>
<evidence type="ECO:0000256" key="11">
    <source>
        <dbReference type="SAM" id="Coils"/>
    </source>
</evidence>
<feature type="coiled-coil region" evidence="11">
    <location>
        <begin position="900"/>
        <end position="927"/>
    </location>
</feature>
<dbReference type="GO" id="GO:0098609">
    <property type="term" value="P:cell-cell adhesion"/>
    <property type="evidence" value="ECO:0007669"/>
    <property type="project" value="TreeGrafter"/>
</dbReference>
<dbReference type="PANTHER" id="PTHR18914:SF30">
    <property type="entry name" value="VINCULIN_ALPHA-CATENIN FAMILY MEMBER 1"/>
    <property type="match status" value="1"/>
</dbReference>
<keyword evidence="11" id="KW-0175">Coiled coil</keyword>
<keyword evidence="7" id="KW-0130">Cell adhesion</keyword>
<feature type="compositionally biased region" description="Polar residues" evidence="12">
    <location>
        <begin position="1316"/>
        <end position="1340"/>
    </location>
</feature>
<accession>A0A2B4SL21</accession>
<dbReference type="Gene3D" id="1.20.120.230">
    <property type="entry name" value="Alpha-catenin/vinculin-like"/>
    <property type="match status" value="7"/>
</dbReference>